<gene>
    <name evidence="1" type="ORF">PRIP_15884</name>
</gene>
<protein>
    <submittedName>
        <fullName evidence="1">Uncharacterized protein</fullName>
    </submittedName>
</protein>
<evidence type="ECO:0000313" key="2">
    <source>
        <dbReference type="Proteomes" id="UP000019248"/>
    </source>
</evidence>
<accession>W7D0S8</accession>
<dbReference type="EMBL" id="AODL01000035">
    <property type="protein sequence ID" value="EUJ42665.1"/>
    <property type="molecule type" value="Genomic_DNA"/>
</dbReference>
<dbReference type="RefSeq" id="WP_036102158.1">
    <property type="nucleotide sequence ID" value="NZ_AODL01000035.1"/>
</dbReference>
<reference evidence="1 2" key="1">
    <citation type="journal article" date="2014" name="Int. J. Syst. Evol. Microbiol.">
        <title>Listeria floridensis sp. nov., Listeria aquatica sp. nov., Listeria cornellensis sp. nov., Listeria riparia sp. nov. and Listeria grandensis sp. nov., from agricultural and natural environments.</title>
        <authorList>
            <person name="den Bakker H.C."/>
            <person name="Warchocki S."/>
            <person name="Wright E.M."/>
            <person name="Allred A.F."/>
            <person name="Ahlstrom C."/>
            <person name="Manuel C.S."/>
            <person name="Stasiewicz M.J."/>
            <person name="Burrell A."/>
            <person name="Roof S."/>
            <person name="Strawn L."/>
            <person name="Fortes E.D."/>
            <person name="Nightingale K.K."/>
            <person name="Kephart D."/>
            <person name="Wiedmann M."/>
        </authorList>
    </citation>
    <scope>NUCLEOTIDE SEQUENCE [LARGE SCALE GENOMIC DNA]</scope>
    <source>
        <strain evidence="1 2">FSL S10-1204</strain>
    </source>
</reference>
<organism evidence="1 2">
    <name type="scientific">Listeria riparia FSL S10-1204</name>
    <dbReference type="NCBI Taxonomy" id="1265816"/>
    <lineage>
        <taxon>Bacteria</taxon>
        <taxon>Bacillati</taxon>
        <taxon>Bacillota</taxon>
        <taxon>Bacilli</taxon>
        <taxon>Bacillales</taxon>
        <taxon>Listeriaceae</taxon>
        <taxon>Listeria</taxon>
    </lineage>
</organism>
<dbReference type="AlphaFoldDB" id="W7D0S8"/>
<keyword evidence="2" id="KW-1185">Reference proteome</keyword>
<comment type="caution">
    <text evidence="1">The sequence shown here is derived from an EMBL/GenBank/DDBJ whole genome shotgun (WGS) entry which is preliminary data.</text>
</comment>
<feature type="non-terminal residue" evidence="1">
    <location>
        <position position="99"/>
    </location>
</feature>
<proteinExistence type="predicted"/>
<name>W7D0S8_9LIST</name>
<dbReference type="Proteomes" id="UP000019248">
    <property type="component" value="Unassembled WGS sequence"/>
</dbReference>
<evidence type="ECO:0000313" key="1">
    <source>
        <dbReference type="EMBL" id="EUJ42665.1"/>
    </source>
</evidence>
<sequence>MTKKITEIGRRMLAVSAIIMLFIGLMSTSAFSVYGQTTTNQTYAESLRKIGQAVANQDHTPLSERVTWKFKWLVFTDVTFNQANANPVRRTLSANDEIY</sequence>